<reference evidence="2 3" key="1">
    <citation type="submission" date="2018-09" db="EMBL/GenBank/DDBJ databases">
        <title>Genomic investigation of the strawberry pathogen Phytophthora fragariae indicates pathogenicity is determined by transcriptional variation in three key races.</title>
        <authorList>
            <person name="Adams T.M."/>
            <person name="Armitage A.D."/>
            <person name="Sobczyk M.K."/>
            <person name="Bates H.J."/>
            <person name="Dunwell J.M."/>
            <person name="Nellist C.F."/>
            <person name="Harrison R.J."/>
        </authorList>
    </citation>
    <scope>NUCLEOTIDE SEQUENCE [LARGE SCALE GENOMIC DNA]</scope>
    <source>
        <strain evidence="2 3">SCRP324</strain>
    </source>
</reference>
<dbReference type="OrthoDB" id="134496at2759"/>
<dbReference type="Proteomes" id="UP000435112">
    <property type="component" value="Unassembled WGS sequence"/>
</dbReference>
<accession>A0A6A3HIW6</accession>
<evidence type="ECO:0000313" key="3">
    <source>
        <dbReference type="Proteomes" id="UP000435112"/>
    </source>
</evidence>
<evidence type="ECO:0000256" key="1">
    <source>
        <dbReference type="SAM" id="MobiDB-lite"/>
    </source>
</evidence>
<name>A0A6A3HIW6_9STRA</name>
<gene>
    <name evidence="2" type="ORF">PR002_g27484</name>
</gene>
<feature type="non-terminal residue" evidence="2">
    <location>
        <position position="112"/>
    </location>
</feature>
<dbReference type="AlphaFoldDB" id="A0A6A3HIW6"/>
<organism evidence="2 3">
    <name type="scientific">Phytophthora rubi</name>
    <dbReference type="NCBI Taxonomy" id="129364"/>
    <lineage>
        <taxon>Eukaryota</taxon>
        <taxon>Sar</taxon>
        <taxon>Stramenopiles</taxon>
        <taxon>Oomycota</taxon>
        <taxon>Peronosporomycetes</taxon>
        <taxon>Peronosporales</taxon>
        <taxon>Peronosporaceae</taxon>
        <taxon>Phytophthora</taxon>
    </lineage>
</organism>
<comment type="caution">
    <text evidence="2">The sequence shown here is derived from an EMBL/GenBank/DDBJ whole genome shotgun (WGS) entry which is preliminary data.</text>
</comment>
<sequence>MTRGDNGEQEDLMSEGFHSTESAGGDPQPFPAAAQSKGPADDGRRARHGRPSAIATNPARPDLGDPDMSITEGLAMTRGILQRALDITSRHADRASERAWSDARPRSAPAAA</sequence>
<protein>
    <submittedName>
        <fullName evidence="2">Uncharacterized protein</fullName>
    </submittedName>
</protein>
<proteinExistence type="predicted"/>
<feature type="compositionally biased region" description="Basic and acidic residues" evidence="1">
    <location>
        <begin position="91"/>
        <end position="105"/>
    </location>
</feature>
<dbReference type="EMBL" id="QXFU01004345">
    <property type="protein sequence ID" value="KAE8969277.1"/>
    <property type="molecule type" value="Genomic_DNA"/>
</dbReference>
<evidence type="ECO:0000313" key="2">
    <source>
        <dbReference type="EMBL" id="KAE8969277.1"/>
    </source>
</evidence>
<feature type="region of interest" description="Disordered" evidence="1">
    <location>
        <begin position="1"/>
        <end position="70"/>
    </location>
</feature>
<feature type="region of interest" description="Disordered" evidence="1">
    <location>
        <begin position="91"/>
        <end position="112"/>
    </location>
</feature>